<dbReference type="EMBL" id="CP012199">
    <property type="protein sequence ID" value="AMG74055.1"/>
    <property type="molecule type" value="Genomic_DNA"/>
</dbReference>
<dbReference type="Pfam" id="PF07323">
    <property type="entry name" value="DUF1465"/>
    <property type="match status" value="1"/>
</dbReference>
<dbReference type="RefSeq" id="WP_237233945.1">
    <property type="nucleotide sequence ID" value="NZ_CP012199.1"/>
</dbReference>
<dbReference type="Proteomes" id="UP000058599">
    <property type="component" value="Chromosome"/>
</dbReference>
<protein>
    <submittedName>
        <fullName evidence="1">Uncharacterized protein</fullName>
    </submittedName>
</protein>
<organism evidence="1 2">
    <name type="scientific">Sphingopyxis granuli</name>
    <dbReference type="NCBI Taxonomy" id="267128"/>
    <lineage>
        <taxon>Bacteria</taxon>
        <taxon>Pseudomonadati</taxon>
        <taxon>Pseudomonadota</taxon>
        <taxon>Alphaproteobacteria</taxon>
        <taxon>Sphingomonadales</taxon>
        <taxon>Sphingomonadaceae</taxon>
        <taxon>Sphingopyxis</taxon>
    </lineage>
</organism>
<reference evidence="1 2" key="1">
    <citation type="journal article" date="2016" name="BMC Genomics">
        <title>Genomic analysis of the nitrate-respiring Sphingopyxis granuli (formerly Sphingomonas macrogoltabida) strain TFA.</title>
        <authorList>
            <person name="Garcia-Romero I."/>
            <person name="Perez-Pulido A.J."/>
            <person name="Gonzalez-Flores Y.E."/>
            <person name="Reyes-Ramirez F."/>
            <person name="Santero E."/>
            <person name="Floriano B."/>
        </authorList>
    </citation>
    <scope>NUCLEOTIDE SEQUENCE [LARGE SCALE GENOMIC DNA]</scope>
    <source>
        <strain evidence="1 2">TFA</strain>
    </source>
</reference>
<dbReference type="InterPro" id="IPR010848">
    <property type="entry name" value="DUF1465"/>
</dbReference>
<accession>A0AA86GJJ9</accession>
<keyword evidence="2" id="KW-1185">Reference proteome</keyword>
<dbReference type="AlphaFoldDB" id="A0AA86GJJ9"/>
<evidence type="ECO:0000313" key="2">
    <source>
        <dbReference type="Proteomes" id="UP000058599"/>
    </source>
</evidence>
<dbReference type="Gene3D" id="1.10.8.930">
    <property type="entry name" value="Protein of unknown function DUF1465"/>
    <property type="match status" value="1"/>
</dbReference>
<proteinExistence type="predicted"/>
<evidence type="ECO:0000313" key="1">
    <source>
        <dbReference type="EMBL" id="AMG74055.1"/>
    </source>
</evidence>
<sequence length="153" mass="16376">MDERQSGMRGIGRPVHRAQVENLYVEAMLLADEAHAAFAAMRDPGGDGLLQVGLACESLKTTARLMHIIAWLLHRRAMIAGDPGAGPDDSAARIGDPVLADWSVCARFDAPVARVVMASERLFERVAALEAGWDAPAAPTPVHDMLAEIAARL</sequence>
<dbReference type="KEGG" id="sgi:SGRAN_1675"/>
<gene>
    <name evidence="1" type="ORF">SGRAN_1675</name>
</gene>
<name>A0AA86GJJ9_9SPHN</name>
<dbReference type="InterPro" id="IPR038301">
    <property type="entry name" value="AraC-like_sf"/>
</dbReference>